<keyword evidence="4" id="KW-1185">Reference proteome</keyword>
<accession>M2YI36</accession>
<dbReference type="HOGENOM" id="CLU_790171_0_0_1"/>
<reference evidence="3 4" key="1">
    <citation type="journal article" date="2012" name="PLoS Pathog.">
        <title>Diverse lifestyles and strategies of plant pathogenesis encoded in the genomes of eighteen Dothideomycetes fungi.</title>
        <authorList>
            <person name="Ohm R.A."/>
            <person name="Feau N."/>
            <person name="Henrissat B."/>
            <person name="Schoch C.L."/>
            <person name="Horwitz B.A."/>
            <person name="Barry K.W."/>
            <person name="Condon B.J."/>
            <person name="Copeland A.C."/>
            <person name="Dhillon B."/>
            <person name="Glaser F."/>
            <person name="Hesse C.N."/>
            <person name="Kosti I."/>
            <person name="LaButti K."/>
            <person name="Lindquist E.A."/>
            <person name="Lucas S."/>
            <person name="Salamov A.A."/>
            <person name="Bradshaw R.E."/>
            <person name="Ciuffetti L."/>
            <person name="Hamelin R.C."/>
            <person name="Kema G.H.J."/>
            <person name="Lawrence C."/>
            <person name="Scott J.A."/>
            <person name="Spatafora J.W."/>
            <person name="Turgeon B.G."/>
            <person name="de Wit P.J.G.M."/>
            <person name="Zhong S."/>
            <person name="Goodwin S.B."/>
            <person name="Grigoriev I.V."/>
        </authorList>
    </citation>
    <scope>NUCLEOTIDE SEQUENCE [LARGE SCALE GENOMIC DNA]</scope>
    <source>
        <strain evidence="3 4">CIRAD86</strain>
    </source>
</reference>
<dbReference type="GO" id="GO:0051087">
    <property type="term" value="F:protein-folding chaperone binding"/>
    <property type="evidence" value="ECO:0007669"/>
    <property type="project" value="TreeGrafter"/>
</dbReference>
<dbReference type="GO" id="GO:0044183">
    <property type="term" value="F:protein folding chaperone"/>
    <property type="evidence" value="ECO:0007669"/>
    <property type="project" value="TreeGrafter"/>
</dbReference>
<proteinExistence type="predicted"/>
<dbReference type="PANTHER" id="PTHR43948">
    <property type="entry name" value="DNAJ HOMOLOG SUBFAMILY B"/>
    <property type="match status" value="1"/>
</dbReference>
<gene>
    <name evidence="3" type="ORF">MYCFIDRAFT_85131</name>
</gene>
<dbReference type="OrthoDB" id="10250354at2759"/>
<dbReference type="EMBL" id="KB446566">
    <property type="protein sequence ID" value="EME77430.1"/>
    <property type="molecule type" value="Genomic_DNA"/>
</dbReference>
<dbReference type="PROSITE" id="PS50076">
    <property type="entry name" value="DNAJ_2"/>
    <property type="match status" value="1"/>
</dbReference>
<feature type="region of interest" description="Disordered" evidence="1">
    <location>
        <begin position="169"/>
        <end position="217"/>
    </location>
</feature>
<evidence type="ECO:0000256" key="1">
    <source>
        <dbReference type="SAM" id="MobiDB-lite"/>
    </source>
</evidence>
<sequence length="351" mass="39952">MADAMTALYEQIDNAETAWEVLGIRSRSITKAEIRDTYRSLALLLHPDKAQDEELREQHTQVFQKIQEAYEVCLSEIIHVKGGIPESEPAALPESLESLHARNVANKEALKAARAEALKFIQAEKEAMQAERDKKAYREARYEAKRPTILLNKDARPAERLWMFKELRRPNRKRAHHQRAGKRSHAQGLSTTCEEQSRNPDKPATGEEVEDEPAEPHFRYLPKAQRTLVDNWGPESGNDVSSRCNRSLMSGDTRRIACVALSHLEQLKNCAAAKTHERYMELVDNGEGSITAMVQAEFEAEEETDRQLEQMERQGIEGIGWDDEDEEEEEDGPRTYQLCLDDLIPAGLLGY</sequence>
<dbReference type="AlphaFoldDB" id="M2YI36"/>
<feature type="compositionally biased region" description="Basic residues" evidence="1">
    <location>
        <begin position="170"/>
        <end position="185"/>
    </location>
</feature>
<name>M2YI36_PSEFD</name>
<dbReference type="Gene3D" id="1.10.287.110">
    <property type="entry name" value="DnaJ domain"/>
    <property type="match status" value="1"/>
</dbReference>
<dbReference type="KEGG" id="pfj:MYCFIDRAFT_85131"/>
<evidence type="ECO:0000313" key="4">
    <source>
        <dbReference type="Proteomes" id="UP000016932"/>
    </source>
</evidence>
<dbReference type="Pfam" id="PF00226">
    <property type="entry name" value="DnaJ"/>
    <property type="match status" value="1"/>
</dbReference>
<dbReference type="GO" id="GO:0005634">
    <property type="term" value="C:nucleus"/>
    <property type="evidence" value="ECO:0007669"/>
    <property type="project" value="TreeGrafter"/>
</dbReference>
<feature type="compositionally biased region" description="Basic and acidic residues" evidence="1">
    <location>
        <begin position="195"/>
        <end position="205"/>
    </location>
</feature>
<feature type="domain" description="J" evidence="2">
    <location>
        <begin position="17"/>
        <end position="78"/>
    </location>
</feature>
<dbReference type="Proteomes" id="UP000016932">
    <property type="component" value="Unassembled WGS sequence"/>
</dbReference>
<protein>
    <recommendedName>
        <fullName evidence="2">J domain-containing protein</fullName>
    </recommendedName>
</protein>
<dbReference type="VEuPathDB" id="FungiDB:MYCFIDRAFT_85131"/>
<dbReference type="InterPro" id="IPR001623">
    <property type="entry name" value="DnaJ_domain"/>
</dbReference>
<dbReference type="STRING" id="383855.M2YI36"/>
<dbReference type="GO" id="GO:0051082">
    <property type="term" value="F:unfolded protein binding"/>
    <property type="evidence" value="ECO:0007669"/>
    <property type="project" value="TreeGrafter"/>
</dbReference>
<dbReference type="InterPro" id="IPR036869">
    <property type="entry name" value="J_dom_sf"/>
</dbReference>
<dbReference type="GO" id="GO:0005737">
    <property type="term" value="C:cytoplasm"/>
    <property type="evidence" value="ECO:0007669"/>
    <property type="project" value="TreeGrafter"/>
</dbReference>
<dbReference type="CDD" id="cd06257">
    <property type="entry name" value="DnaJ"/>
    <property type="match status" value="1"/>
</dbReference>
<dbReference type="SMART" id="SM00271">
    <property type="entry name" value="DnaJ"/>
    <property type="match status" value="1"/>
</dbReference>
<dbReference type="PANTHER" id="PTHR43948:SF10">
    <property type="entry name" value="MRJ, ISOFORM E"/>
    <property type="match status" value="1"/>
</dbReference>
<dbReference type="RefSeq" id="XP_007932179.1">
    <property type="nucleotide sequence ID" value="XM_007933988.1"/>
</dbReference>
<dbReference type="GeneID" id="19342308"/>
<evidence type="ECO:0000313" key="3">
    <source>
        <dbReference type="EMBL" id="EME77430.1"/>
    </source>
</evidence>
<organism evidence="3 4">
    <name type="scientific">Pseudocercospora fijiensis (strain CIRAD86)</name>
    <name type="common">Black leaf streak disease fungus</name>
    <name type="synonym">Mycosphaerella fijiensis</name>
    <dbReference type="NCBI Taxonomy" id="383855"/>
    <lineage>
        <taxon>Eukaryota</taxon>
        <taxon>Fungi</taxon>
        <taxon>Dikarya</taxon>
        <taxon>Ascomycota</taxon>
        <taxon>Pezizomycotina</taxon>
        <taxon>Dothideomycetes</taxon>
        <taxon>Dothideomycetidae</taxon>
        <taxon>Mycosphaerellales</taxon>
        <taxon>Mycosphaerellaceae</taxon>
        <taxon>Pseudocercospora</taxon>
    </lineage>
</organism>
<dbReference type="SUPFAM" id="SSF46565">
    <property type="entry name" value="Chaperone J-domain"/>
    <property type="match status" value="1"/>
</dbReference>
<evidence type="ECO:0000259" key="2">
    <source>
        <dbReference type="PROSITE" id="PS50076"/>
    </source>
</evidence>